<dbReference type="FunFam" id="3.40.309.10:FF:000009">
    <property type="entry name" value="Aldehyde dehydrogenase A"/>
    <property type="match status" value="1"/>
</dbReference>
<dbReference type="EMBL" id="QQAY01000001">
    <property type="protein sequence ID" value="RDI47701.1"/>
    <property type="molecule type" value="Genomic_DNA"/>
</dbReference>
<dbReference type="PROSITE" id="PS00687">
    <property type="entry name" value="ALDEHYDE_DEHYDR_GLU"/>
    <property type="match status" value="1"/>
</dbReference>
<dbReference type="AlphaFoldDB" id="A0A370GVY8"/>
<evidence type="ECO:0000256" key="5">
    <source>
        <dbReference type="PROSITE-ProRule" id="PRU10007"/>
    </source>
</evidence>
<dbReference type="InterPro" id="IPR016163">
    <property type="entry name" value="Ald_DH_C"/>
</dbReference>
<dbReference type="Gene3D" id="3.40.309.10">
    <property type="entry name" value="Aldehyde Dehydrogenase, Chain A, domain 2"/>
    <property type="match status" value="1"/>
</dbReference>
<feature type="domain" description="Aldehyde dehydrogenase" evidence="7">
    <location>
        <begin position="7"/>
        <end position="462"/>
    </location>
</feature>
<dbReference type="SUPFAM" id="SSF53720">
    <property type="entry name" value="ALDH-like"/>
    <property type="match status" value="1"/>
</dbReference>
<dbReference type="PANTHER" id="PTHR11699">
    <property type="entry name" value="ALDEHYDE DEHYDROGENASE-RELATED"/>
    <property type="match status" value="1"/>
</dbReference>
<dbReference type="Gene3D" id="3.40.605.10">
    <property type="entry name" value="Aldehyde Dehydrogenase, Chain A, domain 1"/>
    <property type="match status" value="1"/>
</dbReference>
<evidence type="ECO:0000256" key="4">
    <source>
        <dbReference type="PIRSR" id="PIRSR036492-1"/>
    </source>
</evidence>
<gene>
    <name evidence="8" type="ORF">DFR59_101363</name>
</gene>
<name>A0A370GVY8_9BACI</name>
<reference evidence="8 9" key="1">
    <citation type="submission" date="2018-07" db="EMBL/GenBank/DDBJ databases">
        <title>Genomic Encyclopedia of Type Strains, Phase IV (KMG-IV): sequencing the most valuable type-strain genomes for metagenomic binning, comparative biology and taxonomic classification.</title>
        <authorList>
            <person name="Goeker M."/>
        </authorList>
    </citation>
    <scope>NUCLEOTIDE SEQUENCE [LARGE SCALE GENOMIC DNA]</scope>
    <source>
        <strain evidence="8 9">DSM 25281</strain>
    </source>
</reference>
<dbReference type="InterPro" id="IPR029510">
    <property type="entry name" value="Ald_DH_CS_GLU"/>
</dbReference>
<evidence type="ECO:0000313" key="9">
    <source>
        <dbReference type="Proteomes" id="UP000255326"/>
    </source>
</evidence>
<comment type="similarity">
    <text evidence="1 3 6">Belongs to the aldehyde dehydrogenase family.</text>
</comment>
<dbReference type="PIRSF" id="PIRSF036492">
    <property type="entry name" value="ALDH"/>
    <property type="match status" value="1"/>
</dbReference>
<evidence type="ECO:0000313" key="8">
    <source>
        <dbReference type="EMBL" id="RDI47701.1"/>
    </source>
</evidence>
<feature type="active site" evidence="4 5">
    <location>
        <position position="238"/>
    </location>
</feature>
<dbReference type="GO" id="GO:0006081">
    <property type="term" value="P:aldehyde metabolic process"/>
    <property type="evidence" value="ECO:0007669"/>
    <property type="project" value="InterPro"/>
</dbReference>
<dbReference type="Pfam" id="PF00171">
    <property type="entry name" value="Aldedh"/>
    <property type="match status" value="1"/>
</dbReference>
<dbReference type="RefSeq" id="WP_114743908.1">
    <property type="nucleotide sequence ID" value="NZ_QQAY01000001.1"/>
</dbReference>
<dbReference type="InterPro" id="IPR012394">
    <property type="entry name" value="Aldehyde_DH_NAD(P)"/>
</dbReference>
<keyword evidence="9" id="KW-1185">Reference proteome</keyword>
<dbReference type="Proteomes" id="UP000255326">
    <property type="component" value="Unassembled WGS sequence"/>
</dbReference>
<dbReference type="GO" id="GO:0016620">
    <property type="term" value="F:oxidoreductase activity, acting on the aldehyde or oxo group of donors, NAD or NADP as acceptor"/>
    <property type="evidence" value="ECO:0007669"/>
    <property type="project" value="InterPro"/>
</dbReference>
<evidence type="ECO:0000256" key="2">
    <source>
        <dbReference type="ARBA" id="ARBA00023002"/>
    </source>
</evidence>
<dbReference type="InterPro" id="IPR016161">
    <property type="entry name" value="Ald_DH/histidinol_DH"/>
</dbReference>
<dbReference type="InterPro" id="IPR015590">
    <property type="entry name" value="Aldehyde_DH_dom"/>
</dbReference>
<protein>
    <recommendedName>
        <fullName evidence="3">Aldehyde dehydrogenase</fullName>
    </recommendedName>
</protein>
<keyword evidence="2 3" id="KW-0560">Oxidoreductase</keyword>
<dbReference type="CDD" id="cd07099">
    <property type="entry name" value="ALDH_DDALDH"/>
    <property type="match status" value="1"/>
</dbReference>
<dbReference type="OrthoDB" id="9762913at2"/>
<organism evidence="8 9">
    <name type="scientific">Falsibacillus pallidus</name>
    <dbReference type="NCBI Taxonomy" id="493781"/>
    <lineage>
        <taxon>Bacteria</taxon>
        <taxon>Bacillati</taxon>
        <taxon>Bacillota</taxon>
        <taxon>Bacilli</taxon>
        <taxon>Bacillales</taxon>
        <taxon>Bacillaceae</taxon>
        <taxon>Falsibacillus</taxon>
    </lineage>
</organism>
<dbReference type="InterPro" id="IPR016162">
    <property type="entry name" value="Ald_DH_N"/>
</dbReference>
<evidence type="ECO:0000259" key="7">
    <source>
        <dbReference type="Pfam" id="PF00171"/>
    </source>
</evidence>
<proteinExistence type="inferred from homology"/>
<sequence length="512" mass="57050">MQISTADTLAAINPATGEKMTEVKMTRVEEIKDIYVQSREAQRDWASKSIKDRMESFRRLRLEMVDRMEEIAEVISKSTGKVLTEAITADIMPTIDAIMHMEKYAERGLKRKKVKTPLLLIGKKSYVEWMPRGTVLIISPWNYPLNLAMVPVLSALAGGNSVILKPSEVTPLVGEIMAELFRGKGFPLHIVQVVQGGREVGEALTSAGADYIFFTGSVHTGKKIGEAAARNLIPSTLELGGKDPMIVFKDANLERAAKGAVWGAFTNSGQVCMSTERLYVEQSVYQEFLQMIKKETERIKHGASVDDDLGSMTSHSQKEILREQITEALSAGAILETGVHPEEWDESLFLPLMILTNVSPDMAIMKEESFGPVLPIMAFETMDEVIELANSTRYGLNASVWSGDMEKARMTAGRLLSGAVVINDVITSVANHHLPFGGVKESGIGRYHGEQGIQIFCHEKAVLEDSGKRRTEVQWFPYEGKYPLFIKLFKSYFGKRKNYLKFVDAYARLLKK</sequence>
<evidence type="ECO:0000256" key="1">
    <source>
        <dbReference type="ARBA" id="ARBA00009986"/>
    </source>
</evidence>
<feature type="active site" evidence="4">
    <location>
        <position position="272"/>
    </location>
</feature>
<evidence type="ECO:0000256" key="6">
    <source>
        <dbReference type="RuleBase" id="RU003345"/>
    </source>
</evidence>
<evidence type="ECO:0000256" key="3">
    <source>
        <dbReference type="PIRNR" id="PIRNR036492"/>
    </source>
</evidence>
<accession>A0A370GVY8</accession>
<comment type="caution">
    <text evidence="8">The sequence shown here is derived from an EMBL/GenBank/DDBJ whole genome shotgun (WGS) entry which is preliminary data.</text>
</comment>